<organism evidence="11 12">
    <name type="scientific">Merluccius polli</name>
    <name type="common">Benguela hake</name>
    <name type="synonym">Merluccius cadenati</name>
    <dbReference type="NCBI Taxonomy" id="89951"/>
    <lineage>
        <taxon>Eukaryota</taxon>
        <taxon>Metazoa</taxon>
        <taxon>Chordata</taxon>
        <taxon>Craniata</taxon>
        <taxon>Vertebrata</taxon>
        <taxon>Euteleostomi</taxon>
        <taxon>Actinopterygii</taxon>
        <taxon>Neopterygii</taxon>
        <taxon>Teleostei</taxon>
        <taxon>Neoteleostei</taxon>
        <taxon>Acanthomorphata</taxon>
        <taxon>Zeiogadaria</taxon>
        <taxon>Gadariae</taxon>
        <taxon>Gadiformes</taxon>
        <taxon>Gadoidei</taxon>
        <taxon>Merlucciidae</taxon>
        <taxon>Merluccius</taxon>
    </lineage>
</organism>
<evidence type="ECO:0000259" key="9">
    <source>
        <dbReference type="PROSITE" id="PS51059"/>
    </source>
</evidence>
<dbReference type="InterPro" id="IPR057049">
    <property type="entry name" value="PARP14_KH_8"/>
</dbReference>
<keyword evidence="3 7" id="KW-0808">Transferase</keyword>
<dbReference type="GO" id="GO:0005634">
    <property type="term" value="C:nucleus"/>
    <property type="evidence" value="ECO:0007669"/>
    <property type="project" value="UniProtKB-SubCell"/>
</dbReference>
<dbReference type="GO" id="GO:0070212">
    <property type="term" value="P:protein poly-ADP-ribosylation"/>
    <property type="evidence" value="ECO:0007669"/>
    <property type="project" value="TreeGrafter"/>
</dbReference>
<dbReference type="InterPro" id="IPR054596">
    <property type="entry name" value="PARP14_WWE"/>
</dbReference>
<evidence type="ECO:0000256" key="8">
    <source>
        <dbReference type="SAM" id="MobiDB-lite"/>
    </source>
</evidence>
<dbReference type="Pfam" id="PF23085">
    <property type="entry name" value="RRM_PARP14_3"/>
    <property type="match status" value="3"/>
</dbReference>
<feature type="domain" description="Macro" evidence="10">
    <location>
        <begin position="2975"/>
        <end position="3162"/>
    </location>
</feature>
<dbReference type="Gene3D" id="3.90.228.10">
    <property type="match status" value="1"/>
</dbReference>
<feature type="region of interest" description="Disordered" evidence="8">
    <location>
        <begin position="2333"/>
        <end position="2364"/>
    </location>
</feature>
<dbReference type="SMART" id="SM00506">
    <property type="entry name" value="A1pp"/>
    <property type="match status" value="7"/>
</dbReference>
<dbReference type="Proteomes" id="UP001174136">
    <property type="component" value="Unassembled WGS sequence"/>
</dbReference>
<evidence type="ECO:0000256" key="6">
    <source>
        <dbReference type="ARBA" id="ARBA00024347"/>
    </source>
</evidence>
<gene>
    <name evidence="11" type="primary">Parp14_7</name>
    <name evidence="11" type="ORF">N1851_020692</name>
</gene>
<dbReference type="GO" id="GO:0003714">
    <property type="term" value="F:transcription corepressor activity"/>
    <property type="evidence" value="ECO:0007669"/>
    <property type="project" value="TreeGrafter"/>
</dbReference>
<evidence type="ECO:0000313" key="11">
    <source>
        <dbReference type="EMBL" id="KAK0141655.1"/>
    </source>
</evidence>
<dbReference type="Gene3D" id="3.30.720.50">
    <property type="match status" value="1"/>
</dbReference>
<feature type="domain" description="PARP catalytic" evidence="9">
    <location>
        <begin position="2033"/>
        <end position="2250"/>
    </location>
</feature>
<dbReference type="InterPro" id="IPR037197">
    <property type="entry name" value="WWE_dom_sf"/>
</dbReference>
<dbReference type="GO" id="GO:0003950">
    <property type="term" value="F:NAD+ poly-ADP-ribosyltransferase activity"/>
    <property type="evidence" value="ECO:0007669"/>
    <property type="project" value="UniProtKB-UniRule"/>
</dbReference>
<dbReference type="PANTHER" id="PTHR14453">
    <property type="entry name" value="PARP/ZINC FINGER CCCH TYPE DOMAIN CONTAINING PROTEIN"/>
    <property type="match status" value="1"/>
</dbReference>
<dbReference type="EMBL" id="JAOPHQ010003767">
    <property type="protein sequence ID" value="KAK0141655.1"/>
    <property type="molecule type" value="Genomic_DNA"/>
</dbReference>
<keyword evidence="12" id="KW-1185">Reference proteome</keyword>
<protein>
    <recommendedName>
        <fullName evidence="7">Poly [ADP-ribose] polymerase</fullName>
        <shortName evidence="7">PARP</shortName>
        <ecNumber evidence="7">2.4.2.-</ecNumber>
    </recommendedName>
</protein>
<dbReference type="Gene3D" id="3.40.220.10">
    <property type="entry name" value="Leucine Aminopeptidase, subunit E, domain 1"/>
    <property type="match status" value="7"/>
</dbReference>
<dbReference type="Pfam" id="PF23251">
    <property type="entry name" value="KH_PARP14_4"/>
    <property type="match status" value="1"/>
</dbReference>
<name>A0AA47MKA9_MERPO</name>
<dbReference type="GO" id="GO:0005737">
    <property type="term" value="C:cytoplasm"/>
    <property type="evidence" value="ECO:0007669"/>
    <property type="project" value="TreeGrafter"/>
</dbReference>
<proteinExistence type="inferred from homology"/>
<evidence type="ECO:0000256" key="5">
    <source>
        <dbReference type="ARBA" id="ARBA00023242"/>
    </source>
</evidence>
<dbReference type="InterPro" id="IPR057045">
    <property type="entry name" value="PARP14_KH_3"/>
</dbReference>
<comment type="subcellular location">
    <subcellularLocation>
        <location evidence="1">Nucleus</location>
    </subcellularLocation>
</comment>
<dbReference type="Pfam" id="PF23245">
    <property type="entry name" value="RRM_PARP14_2"/>
    <property type="match status" value="3"/>
</dbReference>
<evidence type="ECO:0000313" key="12">
    <source>
        <dbReference type="Proteomes" id="UP001174136"/>
    </source>
</evidence>
<dbReference type="PROSITE" id="PS51154">
    <property type="entry name" value="MACRO"/>
    <property type="match status" value="6"/>
</dbReference>
<dbReference type="PROSITE" id="PS51059">
    <property type="entry name" value="PARP_CATALYTIC"/>
    <property type="match status" value="1"/>
</dbReference>
<dbReference type="Pfam" id="PF00644">
    <property type="entry name" value="PARP"/>
    <property type="match status" value="1"/>
</dbReference>
<dbReference type="SUPFAM" id="SSF56399">
    <property type="entry name" value="ADP-ribosylation"/>
    <property type="match status" value="1"/>
</dbReference>
<dbReference type="Pfam" id="PF23248">
    <property type="entry name" value="KH_PARP14_2"/>
    <property type="match status" value="2"/>
</dbReference>
<dbReference type="SUPFAM" id="SSF117839">
    <property type="entry name" value="WWE domain"/>
    <property type="match status" value="1"/>
</dbReference>
<evidence type="ECO:0000256" key="2">
    <source>
        <dbReference type="ARBA" id="ARBA00022676"/>
    </source>
</evidence>
<keyword evidence="5" id="KW-0539">Nucleus</keyword>
<evidence type="ECO:0000256" key="4">
    <source>
        <dbReference type="ARBA" id="ARBA00023027"/>
    </source>
</evidence>
<dbReference type="Pfam" id="PF01661">
    <property type="entry name" value="Macro"/>
    <property type="match status" value="7"/>
</dbReference>
<feature type="domain" description="Macro" evidence="10">
    <location>
        <begin position="1636"/>
        <end position="1810"/>
    </location>
</feature>
<feature type="domain" description="Macro" evidence="10">
    <location>
        <begin position="267"/>
        <end position="481"/>
    </location>
</feature>
<dbReference type="CDD" id="cd01439">
    <property type="entry name" value="TCCD_inducible_PARP_like"/>
    <property type="match status" value="1"/>
</dbReference>
<dbReference type="Pfam" id="PF23084">
    <property type="entry name" value="KH_PARP14_1"/>
    <property type="match status" value="2"/>
</dbReference>
<dbReference type="GO" id="GO:0010629">
    <property type="term" value="P:negative regulation of gene expression"/>
    <property type="evidence" value="ECO:0007669"/>
    <property type="project" value="TreeGrafter"/>
</dbReference>
<accession>A0AA47MKA9</accession>
<dbReference type="InterPro" id="IPR002589">
    <property type="entry name" value="Macro_dom"/>
</dbReference>
<sequence length="3375" mass="373253">MFEGSSRINITLGRHCSKFFPFYDSLGTALYGKDRPVSKLMGNTRNNDQHSSKPIYQLQTSDGIDIVVCKADLCSYPVDAVVINSNENLKLDGGIGGAFAAAAGSCLQEECNTIILQRGQLKPGDSVITRSGGQLHCKKVIHVVGPQYDQSKHQRAVGQLRRAVKGSLELAEKNGCLSLAISAICANMGFPLNLCADTIIKVMKEHCDDRFGENTLKQIHFVSIDDRAVQALEAAVRENFGNQGTTYSQQSDTDRVLKSPHLEQKTNFSKPLETNVGLPIQLVKGNVEDSTVIIYFLSKCISEFLNVQSKVLSENTFYKRPSVHSYFQTEVIVNVVGTDLDLGKGAVSKAILRAAGSKLQMLVSEQMKTGNIGDVIITSGCKLKSKMVFSYSGSFLGQPGQHSRGIVEDCLNKAQQRGFTSITFPAIGTGNLGFPTDLAASVMIEEILKFKKQPRGLKTVDIVLYPKDRGTIQDNNVPKLKNKLLKYFQSKKRSNGGECQIQYEDGSGTATLRFRTEEDRTRVVAKETHQLLLEEGLLKVTVRLPGESPSYVLNNTLWQLATTVSNKQIHSDGRPAEEEIQVEAASREEPAEEPALCSTSAVLENVPQDMSKDFMEMLVENICKKFQSPMNTQHEFSLEILSDLCSAVVTFSSGKENNEFIASCQTNRTFLSKNLSVRPLEVTAKVKVEDVANIHSDVLQMYFENKGWEVEQITPDEEEESAVISFKMAAAVQGIIKKKHLIRKEQVKVFPFYDSLGTALYGKDRPTLKLPAAFSESIDPTISTYLHKKQEAAQMVCSPFAALFCKVDLLSSSVSFSPLPTLLQQKGVKAKDINVWKHSVQQAFAQVLSRFKTLRLQPPLPAWEEFEAQIREVVVNKAVEVIPDKAEGALSVIGFVDDVTRLEPTFNELMSKIEKRVLRTNTSITHEVKISKVIYQFLCQNGLVDHLKGKYPQLKIGFQDKMILHGLQHEILEAANLVVNKVLAVKRQKFQLDNSLLQFLKDEDEENLTKSIFTSNEIHAAVERLATGLNILAVSDNTLTEAQDQLKQVLISRYINVEDGNVLKNPQWQDLVKCLEEGINTTSKKIAITTSSAGQLAKVTVAGYKDSVVTVSKKIEEHLHKYSKVNETFPVKTDSIVRYIETQHKTGSYKVKDTVKMYFGKESVNVRGPRIDVMNCKSTFDGLLSSVYFEEYQLSKPGAKEFFQENEAMYVSTLMKNTGCVVQLMDESASGQNDLHPPKPIYQLQTSDGIDIVVCKADLCSYPVDAVVINSNENLKLDGGIGGAFAAAAGSCLQEECDTILLWRGQLKPGDSVITGAGGQLCCKKVIHVVGPQYDQSNHQRMVGLLRRAVKGSLELAEKNGCLSLAISAISTNMGFPLNLCADTIIKVIKEHCDDRFGENTLKQIHFVSTDDRAVQALETAVRDKFGNHGIPSQQSDSDQSPHLELRIHIVHIKDTEVIVNVVGTDLDLGKGAVSKAILRAAGSKLQLLVSEQRKTGNFGDVIVTGGCDLKSNVVFHTVVPSWDNQDNTREILRGIVEDCLNKAHKRGLTSITFPAIGPGELGFPKDLAASVMIEEVLKFKKQPRGLKTVDVVLHPKDKETIQVFKDELQKRLPTTPSDPTPTQTQSSLFSKVTSASGMHEMTIGHVRVQVLSGDITKETTDVIVNSSNPSFDLKTGVSKAILDAAGPTVENECSILGGQPNTGMIMTKPGNLKCQKILHLPGRNDPQDIQLAVKAALVLVEQNHYTSISFPALGTGQGNAQAGQVADAMLDAVVDTVAQSAQSCLKVVRIVIFQEAMMKDFLSRMEKKAGSDKQNSGFIGKVKGVVAYLLGGESAATPQKEDLVLDDLPIKPACFHICGSSQAQVNEAKTWIDKLISKDYDETSITDRMILNLSHADYQDIGVIQSTMNVSVKIDCERTCITIEGLTKNVHKANIEIQKMLKKVRDVEDIRRILESIDWQYQLQGVQFQSFGSTTNFLLEQAKQNNQPCVDIDIQGQLYTVNMPDGPATDVQGNTVVIRRYDMQKDQDAINLPQHWDPMPIGSTCHTVPIQPGTQEYNDVVQLFQATCQQTVIKIDRIQNASLWKSLQIKKQDMDMRNGHQNNEKRLFHGACHTSITAINQYGFNRSYAGKNAAFYGNGTYFAVNANYSAQDTYSKPDAQGQQRMYLCRVLTGDYTTGTKGMVVPPTKTSSSLQYDSVVNDLNNIHMFIIFHDTQASGFPLVVDLEDNNVPKLKNKLLKYFQSKKRSNGGECQIQYEDGSGTATLRFRTEEDRTRVVAKETHQLLLEEGRALKVTVRLPGESPKHYCLIHRLMLNMLMICSEPYSVQQLTTTSSNKQIHSGGRPPEEEIQVEAASREEPAEEPALCSTSAVLENVPQDMSKDFMEMLVENICKNSQSPMNTQHEFSLEILSDLCSAVVTFSSGKENNEFITSCQTNRMFLSKNLSVRPLEVTAKVKVEDVSNINLDVLQMYLENEGWEVEQVTKDEEEQSAIICFKMDTGIATLLAEDSYFKVVVHVYCVDVQGIIQKKHLIKETPVKFFPFYDSLGTALYGKDRPTLKLPAAFSESIDPTISTYLHKKQEAAQMVCSPFAALFCKVDLLSSSVSFSPLPTLLQQKGVKAKDIKEWKHSVQQAFAQVLSRFKTLRLQPPLSAWEEFEAQIREVVVNKAVEVNPDKAEGTLSVIGFVDDVTRLEPTINELSNRIEKKVVRENASITQGLEISLEDFQLLCGDGLPDLLKMKYPQLEITYEDKLILKGLSLEISDATSLIMTGVQKIKDGHAEPALCSTSAVLENVPQDTSKDFLEMLVENICTHFQSPMNTQHEFSLEILSDMCSAVVSFSSGKENNEFITCCKTNRTFLSKNLSVRPLEITAKVKVEDVSNIKGEDLLQYFGNKGWEVERITPNQREQSAIISFKMDTDVRGIIKNKHNIGATLLKVFPFYDSLGTALYGKDRPTLNVSKLMGNTRNNDQHSSKPVYQLQTSDGIDIVVCEADLCSYQVDAVVINSNENLKLDGGIAGAFAAAAGSCLQEECNTIILQRGQLKPGDSVITSAGGQLCCKKVIHVVGPQYDQSNHQKTVGQLRRAVKGSLELAEMNGCLSLAISAISANMGFPLNLCADTIIKAMKEHCDDQFGENTLKQIHFVSIDDRAVQALETAVRENFGNQGATYSQQSDPDQVLKSPHLEQKTNISKPLETNVGLPIQLVKGNVEDSTTEVIVNVVGTELDLGKGAVSKAILDAAGSKLQLLVSEQRKTGNIGDVIITSGCKLKSKMVFHTVVPSWDNQDNTREILRRIVEDCLNKAQQRRFTSITFPAIGTGNLGFPIDLAASVMIEEILKFKKQPRGLKTVNIVLYPKDKGTIQVFNNELKKRLSTGR</sequence>
<dbReference type="EC" id="2.4.2.-" evidence="7"/>
<dbReference type="FunFam" id="3.90.228.10:FF:000008">
    <property type="entry name" value="Poly [ADP-ribose] polymerase"/>
    <property type="match status" value="1"/>
</dbReference>
<feature type="domain" description="Macro" evidence="10">
    <location>
        <begin position="1239"/>
        <end position="1613"/>
    </location>
</feature>
<dbReference type="InterPro" id="IPR012677">
    <property type="entry name" value="Nucleotide-bd_a/b_plait_sf"/>
</dbReference>
<dbReference type="PANTHER" id="PTHR14453:SF89">
    <property type="entry name" value="PROTEIN MONO-ADP-RIBOSYLTRANSFERASE PARP14"/>
    <property type="match status" value="1"/>
</dbReference>
<dbReference type="InterPro" id="IPR057047">
    <property type="entry name" value="PARP14_KH_5"/>
</dbReference>
<dbReference type="InterPro" id="IPR057043">
    <property type="entry name" value="PARP14_KH_2"/>
</dbReference>
<dbReference type="InterPro" id="IPR057051">
    <property type="entry name" value="PARP14_RPM_1"/>
</dbReference>
<evidence type="ECO:0000256" key="3">
    <source>
        <dbReference type="ARBA" id="ARBA00022679"/>
    </source>
</evidence>
<dbReference type="Pfam" id="PF22005">
    <property type="entry name" value="WWE_1"/>
    <property type="match status" value="1"/>
</dbReference>
<reference evidence="11" key="1">
    <citation type="journal article" date="2023" name="Front. Mar. Sci.">
        <title>A new Merluccius polli reference genome to investigate the effects of global change in West African waters.</title>
        <authorList>
            <person name="Mateo J.L."/>
            <person name="Blanco-Fernandez C."/>
            <person name="Garcia-Vazquez E."/>
            <person name="Machado-Schiaffino G."/>
        </authorList>
    </citation>
    <scope>NUCLEOTIDE SEQUENCE</scope>
    <source>
        <strain evidence="11">C29</strain>
        <tissue evidence="11">Fin</tissue>
    </source>
</reference>
<evidence type="ECO:0000256" key="1">
    <source>
        <dbReference type="ARBA" id="ARBA00004123"/>
    </source>
</evidence>
<dbReference type="InterPro" id="IPR057046">
    <property type="entry name" value="PARP14_KH_4"/>
</dbReference>
<dbReference type="Pfam" id="PF23254">
    <property type="entry name" value="KH_PARP14_8"/>
    <property type="match status" value="1"/>
</dbReference>
<feature type="domain" description="Macro" evidence="10">
    <location>
        <begin position="3189"/>
        <end position="3371"/>
    </location>
</feature>
<dbReference type="InterPro" id="IPR043472">
    <property type="entry name" value="Macro_dom-like"/>
</dbReference>
<dbReference type="Pfam" id="PF23252">
    <property type="entry name" value="KH_PARP14_5"/>
    <property type="match status" value="1"/>
</dbReference>
<dbReference type="InterPro" id="IPR057050">
    <property type="entry name" value="RRM_PARP14_2"/>
</dbReference>
<comment type="similarity">
    <text evidence="6">Belongs to the ARTD/PARP family.</text>
</comment>
<feature type="domain" description="Macro" evidence="10">
    <location>
        <begin position="53"/>
        <end position="240"/>
    </location>
</feature>
<dbReference type="SUPFAM" id="SSF52949">
    <property type="entry name" value="Macro domain-like"/>
    <property type="match status" value="7"/>
</dbReference>
<dbReference type="InterPro" id="IPR052056">
    <property type="entry name" value="Mono-ARTD/PARP"/>
</dbReference>
<dbReference type="Pfam" id="PF23222">
    <property type="entry name" value="RRM_PARP14_1"/>
    <property type="match status" value="2"/>
</dbReference>
<keyword evidence="4 7" id="KW-0520">NAD</keyword>
<keyword evidence="2 7" id="KW-0328">Glycosyltransferase</keyword>
<dbReference type="InterPro" id="IPR057044">
    <property type="entry name" value="PARP14_KH_1"/>
</dbReference>
<comment type="caution">
    <text evidence="11">The sequence shown here is derived from an EMBL/GenBank/DDBJ whole genome shotgun (WGS) entry which is preliminary data.</text>
</comment>
<evidence type="ECO:0000256" key="7">
    <source>
        <dbReference type="RuleBase" id="RU362114"/>
    </source>
</evidence>
<dbReference type="InterPro" id="IPR012317">
    <property type="entry name" value="Poly(ADP-ribose)pol_cat_dom"/>
</dbReference>
<evidence type="ECO:0000259" key="10">
    <source>
        <dbReference type="PROSITE" id="PS51154"/>
    </source>
</evidence>
<dbReference type="Pfam" id="PF23249">
    <property type="entry name" value="KH_PARP14_3"/>
    <property type="match status" value="2"/>
</dbReference>
<dbReference type="GO" id="GO:1990404">
    <property type="term" value="F:NAD+-protein mono-ADP-ribosyltransferase activity"/>
    <property type="evidence" value="ECO:0007669"/>
    <property type="project" value="TreeGrafter"/>
</dbReference>
<dbReference type="Gene3D" id="3.30.70.330">
    <property type="match status" value="3"/>
</dbReference>